<organism evidence="2 3">
    <name type="scientific">Aureobasidium melanogenum (strain CBS 110374)</name>
    <name type="common">Aureobasidium pullulans var. melanogenum</name>
    <dbReference type="NCBI Taxonomy" id="1043003"/>
    <lineage>
        <taxon>Eukaryota</taxon>
        <taxon>Fungi</taxon>
        <taxon>Dikarya</taxon>
        <taxon>Ascomycota</taxon>
        <taxon>Pezizomycotina</taxon>
        <taxon>Dothideomycetes</taxon>
        <taxon>Dothideomycetidae</taxon>
        <taxon>Dothideales</taxon>
        <taxon>Saccotheciaceae</taxon>
        <taxon>Aureobasidium</taxon>
    </lineage>
</organism>
<dbReference type="Pfam" id="PF00702">
    <property type="entry name" value="Hydrolase"/>
    <property type="match status" value="1"/>
</dbReference>
<dbReference type="Gene3D" id="3.40.50.1000">
    <property type="entry name" value="HAD superfamily/HAD-like"/>
    <property type="match status" value="1"/>
</dbReference>
<protein>
    <submittedName>
        <fullName evidence="2">2-haloalkanoic acid dehalogenase</fullName>
    </submittedName>
</protein>
<dbReference type="SUPFAM" id="SSF56784">
    <property type="entry name" value="HAD-like"/>
    <property type="match status" value="1"/>
</dbReference>
<dbReference type="PANTHER" id="PTHR43316:SF4">
    <property type="entry name" value="ACID DEHALOGENASE, PUTATIVE (AFU_ORTHOLOGUE AFUA_8G05870)-RELATED"/>
    <property type="match status" value="1"/>
</dbReference>
<dbReference type="InterPro" id="IPR023198">
    <property type="entry name" value="PGP-like_dom2"/>
</dbReference>
<reference evidence="2 3" key="1">
    <citation type="journal article" date="2014" name="BMC Genomics">
        <title>Genome sequencing of four Aureobasidium pullulans varieties: biotechnological potential, stress tolerance, and description of new species.</title>
        <authorList>
            <person name="Gostin Ar C."/>
            <person name="Ohm R.A."/>
            <person name="Kogej T."/>
            <person name="Sonjak S."/>
            <person name="Turk M."/>
            <person name="Zajc J."/>
            <person name="Zalar P."/>
            <person name="Grube M."/>
            <person name="Sun H."/>
            <person name="Han J."/>
            <person name="Sharma A."/>
            <person name="Chiniquy J."/>
            <person name="Ngan C.Y."/>
            <person name="Lipzen A."/>
            <person name="Barry K."/>
            <person name="Grigoriev I.V."/>
            <person name="Gunde-Cimerman N."/>
        </authorList>
    </citation>
    <scope>NUCLEOTIDE SEQUENCE [LARGE SCALE GENOMIC DNA]</scope>
    <source>
        <strain evidence="2 3">CBS 110374</strain>
    </source>
</reference>
<evidence type="ECO:0000313" key="2">
    <source>
        <dbReference type="EMBL" id="KEQ59223.1"/>
    </source>
</evidence>
<evidence type="ECO:0000256" key="1">
    <source>
        <dbReference type="ARBA" id="ARBA00022801"/>
    </source>
</evidence>
<dbReference type="EMBL" id="KL584849">
    <property type="protein sequence ID" value="KEQ59223.1"/>
    <property type="molecule type" value="Genomic_DNA"/>
</dbReference>
<dbReference type="InterPro" id="IPR036412">
    <property type="entry name" value="HAD-like_sf"/>
</dbReference>
<dbReference type="InterPro" id="IPR023214">
    <property type="entry name" value="HAD_sf"/>
</dbReference>
<proteinExistence type="predicted"/>
<dbReference type="InterPro" id="IPR051540">
    <property type="entry name" value="S-2-haloacid_dehalogenase"/>
</dbReference>
<dbReference type="PANTHER" id="PTHR43316">
    <property type="entry name" value="HYDROLASE, HALOACID DELAHOGENASE-RELATED"/>
    <property type="match status" value="1"/>
</dbReference>
<dbReference type="GO" id="GO:0016787">
    <property type="term" value="F:hydrolase activity"/>
    <property type="evidence" value="ECO:0007669"/>
    <property type="project" value="UniProtKB-KW"/>
</dbReference>
<dbReference type="STRING" id="1043003.A0A074VFJ8"/>
<name>A0A074VFJ8_AURM1</name>
<accession>A0A074VFJ8</accession>
<dbReference type="Proteomes" id="UP000030672">
    <property type="component" value="Unassembled WGS sequence"/>
</dbReference>
<dbReference type="GeneID" id="63916607"/>
<dbReference type="AlphaFoldDB" id="A0A074VFJ8"/>
<dbReference type="RefSeq" id="XP_040876246.1">
    <property type="nucleotide sequence ID" value="XM_041023234.1"/>
</dbReference>
<keyword evidence="3" id="KW-1185">Reference proteome</keyword>
<evidence type="ECO:0000313" key="3">
    <source>
        <dbReference type="Proteomes" id="UP000030672"/>
    </source>
</evidence>
<gene>
    <name evidence="2" type="ORF">M437DRAFT_57462</name>
</gene>
<dbReference type="HOGENOM" id="CLU_045011_2_0_1"/>
<keyword evidence="1" id="KW-0378">Hydrolase</keyword>
<dbReference type="Gene3D" id="1.10.150.240">
    <property type="entry name" value="Putative phosphatase, domain 2"/>
    <property type="match status" value="1"/>
</dbReference>
<sequence>MPKHVVFDVVGTLVSYDAFFANIEKVLGPRLLAKNITPKIFGFAWLESSEREFTYLSISSRYKPYKQVFSSMFYRMLWMAGISEPRSFATDAERDEMVASYSTLVLRPGVQETFDLLRSAGFQVWALSTGDEERVLGYFQKAGVEFPKSNFRSCDAKGVAKPALDAYRPLFESFGDDEKWFAAAHYWDVSAAKIVGFKGAYCSIFEKEDCKDLFDVDMDVMADTLPEMAKKMIEASKS</sequence>